<accession>A0AAN9GLB8</accession>
<organism evidence="2 3">
    <name type="scientific">Littorina saxatilis</name>
    <dbReference type="NCBI Taxonomy" id="31220"/>
    <lineage>
        <taxon>Eukaryota</taxon>
        <taxon>Metazoa</taxon>
        <taxon>Spiralia</taxon>
        <taxon>Lophotrochozoa</taxon>
        <taxon>Mollusca</taxon>
        <taxon>Gastropoda</taxon>
        <taxon>Caenogastropoda</taxon>
        <taxon>Littorinimorpha</taxon>
        <taxon>Littorinoidea</taxon>
        <taxon>Littorinidae</taxon>
        <taxon>Littorina</taxon>
    </lineage>
</organism>
<protein>
    <recommendedName>
        <fullName evidence="1">Reverse transcriptase domain-containing protein</fullName>
    </recommendedName>
</protein>
<dbReference type="SUPFAM" id="SSF56672">
    <property type="entry name" value="DNA/RNA polymerases"/>
    <property type="match status" value="1"/>
</dbReference>
<dbReference type="Proteomes" id="UP001374579">
    <property type="component" value="Unassembled WGS sequence"/>
</dbReference>
<dbReference type="InterPro" id="IPR050951">
    <property type="entry name" value="Retrovirus_Pol_polyprotein"/>
</dbReference>
<name>A0AAN9GLB8_9CAEN</name>
<gene>
    <name evidence="2" type="ORF">V1264_011808</name>
</gene>
<dbReference type="InterPro" id="IPR043502">
    <property type="entry name" value="DNA/RNA_pol_sf"/>
</dbReference>
<comment type="caution">
    <text evidence="2">The sequence shown here is derived from an EMBL/GenBank/DDBJ whole genome shotgun (WGS) entry which is preliminary data.</text>
</comment>
<dbReference type="EMBL" id="JBAMIC010000002">
    <property type="protein sequence ID" value="KAK7112339.1"/>
    <property type="molecule type" value="Genomic_DNA"/>
</dbReference>
<feature type="domain" description="Reverse transcriptase" evidence="1">
    <location>
        <begin position="1"/>
        <end position="65"/>
    </location>
</feature>
<keyword evidence="3" id="KW-1185">Reference proteome</keyword>
<evidence type="ECO:0000259" key="1">
    <source>
        <dbReference type="PROSITE" id="PS50878"/>
    </source>
</evidence>
<dbReference type="Gene3D" id="3.30.70.270">
    <property type="match status" value="2"/>
</dbReference>
<dbReference type="PANTHER" id="PTHR37984">
    <property type="entry name" value="PROTEIN CBG26694"/>
    <property type="match status" value="1"/>
</dbReference>
<reference evidence="2 3" key="1">
    <citation type="submission" date="2024-02" db="EMBL/GenBank/DDBJ databases">
        <title>Chromosome-scale genome assembly of the rough periwinkle Littorina saxatilis.</title>
        <authorList>
            <person name="De Jode A."/>
            <person name="Faria R."/>
            <person name="Formenti G."/>
            <person name="Sims Y."/>
            <person name="Smith T.P."/>
            <person name="Tracey A."/>
            <person name="Wood J.M.D."/>
            <person name="Zagrodzka Z.B."/>
            <person name="Johannesson K."/>
            <person name="Butlin R.K."/>
            <person name="Leder E.H."/>
        </authorList>
    </citation>
    <scope>NUCLEOTIDE SEQUENCE [LARGE SCALE GENOMIC DNA]</scope>
    <source>
        <strain evidence="2">Snail1</strain>
        <tissue evidence="2">Muscle</tissue>
    </source>
</reference>
<dbReference type="PROSITE" id="PS50878">
    <property type="entry name" value="RT_POL"/>
    <property type="match status" value="1"/>
</dbReference>
<dbReference type="InterPro" id="IPR000477">
    <property type="entry name" value="RT_dom"/>
</dbReference>
<sequence length="191" mass="21664">MDPILEQVDRTVGIADDVAVYAKTNEEHDKIIHKLFKVAAENGLVFNSEKCTIKTGSITFVGMKYDANGVHPDPEKVTDLHNMSSQTSKKELQTFLGFIQFLAPFIPKLSEKSAVLRDLLKNDVPFIWDSQHQASVENIKEAISETSTLQDSDTADRCKHQRSWSQPNPEPRAHRIGFQSTFRCRNTIRLH</sequence>
<dbReference type="Pfam" id="PF00078">
    <property type="entry name" value="RVT_1"/>
    <property type="match status" value="1"/>
</dbReference>
<dbReference type="InterPro" id="IPR043128">
    <property type="entry name" value="Rev_trsase/Diguanyl_cyclase"/>
</dbReference>
<dbReference type="AlphaFoldDB" id="A0AAN9GLB8"/>
<evidence type="ECO:0000313" key="3">
    <source>
        <dbReference type="Proteomes" id="UP001374579"/>
    </source>
</evidence>
<dbReference type="PANTHER" id="PTHR37984:SF7">
    <property type="entry name" value="INTEGRASE CATALYTIC DOMAIN-CONTAINING PROTEIN"/>
    <property type="match status" value="1"/>
</dbReference>
<proteinExistence type="predicted"/>
<evidence type="ECO:0000313" key="2">
    <source>
        <dbReference type="EMBL" id="KAK7112339.1"/>
    </source>
</evidence>